<protein>
    <recommendedName>
        <fullName evidence="1">N-acetyltransferase domain-containing protein</fullName>
    </recommendedName>
</protein>
<accession>A0A6C0BJL7</accession>
<dbReference type="InterPro" id="IPR000182">
    <property type="entry name" value="GNAT_dom"/>
</dbReference>
<sequence length="279" mass="32176">MVWSRVYHLSGNPNAVFDKSLAVKPVIPAGGQIRRFMPNHLPLLKLFWGTHYCESDWIFMPPDSQINDWISDTNCRIWGYSENDELIATLMLRRISEVPNNLLSVDCICVQRGHRGKGYVTKLLEHLIWQAHTMEWLQHEKPFTIIGIRESSSSSKLSNIVEPVHVAPYVYCNGLNVPVQKGKRNLNFQFPKGGCVIFNTWRILFPGGMEQWEVCWCAGNISLDELRKVLPSNIQVWCSADKIQSQDPLEEGWKKSDYNSIFECWGQPPVLDLIPYMHF</sequence>
<organism evidence="2">
    <name type="scientific">viral metagenome</name>
    <dbReference type="NCBI Taxonomy" id="1070528"/>
    <lineage>
        <taxon>unclassified sequences</taxon>
        <taxon>metagenomes</taxon>
        <taxon>organismal metagenomes</taxon>
    </lineage>
</organism>
<dbReference type="PROSITE" id="PS51186">
    <property type="entry name" value="GNAT"/>
    <property type="match status" value="1"/>
</dbReference>
<dbReference type="GO" id="GO:0016747">
    <property type="term" value="F:acyltransferase activity, transferring groups other than amino-acyl groups"/>
    <property type="evidence" value="ECO:0007669"/>
    <property type="project" value="InterPro"/>
</dbReference>
<evidence type="ECO:0000313" key="2">
    <source>
        <dbReference type="EMBL" id="QHS91523.1"/>
    </source>
</evidence>
<reference evidence="2" key="1">
    <citation type="journal article" date="2020" name="Nature">
        <title>Giant virus diversity and host interactions through global metagenomics.</title>
        <authorList>
            <person name="Schulz F."/>
            <person name="Roux S."/>
            <person name="Paez-Espino D."/>
            <person name="Jungbluth S."/>
            <person name="Walsh D.A."/>
            <person name="Denef V.J."/>
            <person name="McMahon K.D."/>
            <person name="Konstantinidis K.T."/>
            <person name="Eloe-Fadrosh E.A."/>
            <person name="Kyrpides N.C."/>
            <person name="Woyke T."/>
        </authorList>
    </citation>
    <scope>NUCLEOTIDE SEQUENCE</scope>
    <source>
        <strain evidence="2">GVMAG-M-3300013006-15</strain>
    </source>
</reference>
<name>A0A6C0BJL7_9ZZZZ</name>
<proteinExistence type="predicted"/>
<dbReference type="Pfam" id="PF00583">
    <property type="entry name" value="Acetyltransf_1"/>
    <property type="match status" value="1"/>
</dbReference>
<dbReference type="Gene3D" id="3.40.630.30">
    <property type="match status" value="1"/>
</dbReference>
<dbReference type="CDD" id="cd04301">
    <property type="entry name" value="NAT_SF"/>
    <property type="match status" value="1"/>
</dbReference>
<dbReference type="EMBL" id="MN739162">
    <property type="protein sequence ID" value="QHS91523.1"/>
    <property type="molecule type" value="Genomic_DNA"/>
</dbReference>
<dbReference type="SUPFAM" id="SSF55729">
    <property type="entry name" value="Acyl-CoA N-acyltransferases (Nat)"/>
    <property type="match status" value="1"/>
</dbReference>
<dbReference type="AlphaFoldDB" id="A0A6C0BJL7"/>
<feature type="domain" description="N-acetyltransferase" evidence="1">
    <location>
        <begin position="31"/>
        <end position="173"/>
    </location>
</feature>
<dbReference type="InterPro" id="IPR016181">
    <property type="entry name" value="Acyl_CoA_acyltransferase"/>
</dbReference>
<evidence type="ECO:0000259" key="1">
    <source>
        <dbReference type="PROSITE" id="PS51186"/>
    </source>
</evidence>